<protein>
    <recommendedName>
        <fullName evidence="3">DUF2563 domain-containing protein</fullName>
    </recommendedName>
</protein>
<proteinExistence type="predicted"/>
<gene>
    <name evidence="1" type="ORF">MSEN_26120</name>
</gene>
<evidence type="ECO:0008006" key="3">
    <source>
        <dbReference type="Google" id="ProtNLM"/>
    </source>
</evidence>
<dbReference type="AlphaFoldDB" id="A0A7I9XLN8"/>
<sequence>MFVDPAMLRLGATQVHDAGARAQVGAARLNQASVAAGIFGGFGAADVFYDAVSMAHAEHSLTLQDHRRTLAEVGDKAHRAACEFTGMDQDNAAQLRAVRCNSST</sequence>
<dbReference type="OrthoDB" id="4750359at2"/>
<dbReference type="EMBL" id="BLKV01000002">
    <property type="protein sequence ID" value="GFG70892.1"/>
    <property type="molecule type" value="Genomic_DNA"/>
</dbReference>
<evidence type="ECO:0000313" key="2">
    <source>
        <dbReference type="Proteomes" id="UP000465263"/>
    </source>
</evidence>
<organism evidence="1 2">
    <name type="scientific">Mycolicibacter senuensis</name>
    <dbReference type="NCBI Taxonomy" id="386913"/>
    <lineage>
        <taxon>Bacteria</taxon>
        <taxon>Bacillati</taxon>
        <taxon>Actinomycetota</taxon>
        <taxon>Actinomycetes</taxon>
        <taxon>Mycobacteriales</taxon>
        <taxon>Mycobacteriaceae</taxon>
        <taxon>Mycolicibacter</taxon>
    </lineage>
</organism>
<dbReference type="InterPro" id="IPR022534">
    <property type="entry name" value="DUF2563"/>
</dbReference>
<dbReference type="Proteomes" id="UP000465263">
    <property type="component" value="Unassembled WGS sequence"/>
</dbReference>
<reference evidence="1 2" key="1">
    <citation type="journal article" date="2019" name="Emerg. Microbes Infect.">
        <title>Comprehensive subspecies identification of 175 nontuberculous mycobacteria species based on 7547 genomic profiles.</title>
        <authorList>
            <person name="Matsumoto Y."/>
            <person name="Kinjo T."/>
            <person name="Motooka D."/>
            <person name="Nabeya D."/>
            <person name="Jung N."/>
            <person name="Uechi K."/>
            <person name="Horii T."/>
            <person name="Iida T."/>
            <person name="Fujita J."/>
            <person name="Nakamura S."/>
        </authorList>
    </citation>
    <scope>NUCLEOTIDE SEQUENCE [LARGE SCALE GENOMIC DNA]</scope>
    <source>
        <strain evidence="1 2">JCM 16017</strain>
    </source>
</reference>
<keyword evidence="2" id="KW-1185">Reference proteome</keyword>
<dbReference type="RefSeq" id="WP_085082293.1">
    <property type="nucleotide sequence ID" value="NZ_BLKV01000002.1"/>
</dbReference>
<comment type="caution">
    <text evidence="1">The sequence shown here is derived from an EMBL/GenBank/DDBJ whole genome shotgun (WGS) entry which is preliminary data.</text>
</comment>
<accession>A0A7I9XLN8</accession>
<evidence type="ECO:0000313" key="1">
    <source>
        <dbReference type="EMBL" id="GFG70892.1"/>
    </source>
</evidence>
<dbReference type="Pfam" id="PF10817">
    <property type="entry name" value="DUF2563"/>
    <property type="match status" value="1"/>
</dbReference>
<name>A0A7I9XLN8_9MYCO</name>